<gene>
    <name evidence="2" type="ORF">M3N55_12210</name>
</gene>
<accession>A0ABT0M3S6</accession>
<dbReference type="SUPFAM" id="SSF52540">
    <property type="entry name" value="P-loop containing nucleoside triphosphate hydrolases"/>
    <property type="match status" value="1"/>
</dbReference>
<keyword evidence="3" id="KW-1185">Reference proteome</keyword>
<organism evidence="2 3">
    <name type="scientific">Roseinatronobacter domitianus</name>
    <dbReference type="NCBI Taxonomy" id="2940293"/>
    <lineage>
        <taxon>Bacteria</taxon>
        <taxon>Pseudomonadati</taxon>
        <taxon>Pseudomonadota</taxon>
        <taxon>Alphaproteobacteria</taxon>
        <taxon>Rhodobacterales</taxon>
        <taxon>Paracoccaceae</taxon>
        <taxon>Roseinatronobacter</taxon>
    </lineage>
</organism>
<proteinExistence type="predicted"/>
<name>A0ABT0M3S6_9RHOB</name>
<dbReference type="Gene3D" id="3.40.50.300">
    <property type="entry name" value="P-loop containing nucleotide triphosphate hydrolases"/>
    <property type="match status" value="1"/>
</dbReference>
<feature type="domain" description="ATPase dynein-related AAA" evidence="1">
    <location>
        <begin position="34"/>
        <end position="162"/>
    </location>
</feature>
<evidence type="ECO:0000313" key="2">
    <source>
        <dbReference type="EMBL" id="MCL1629495.1"/>
    </source>
</evidence>
<dbReference type="Pfam" id="PF07728">
    <property type="entry name" value="AAA_5"/>
    <property type="match status" value="1"/>
</dbReference>
<dbReference type="CDD" id="cd00009">
    <property type="entry name" value="AAA"/>
    <property type="match status" value="1"/>
</dbReference>
<dbReference type="InterPro" id="IPR011704">
    <property type="entry name" value="ATPase_dyneun-rel_AAA"/>
</dbReference>
<sequence>MPTNATPDQVSTILETMIDALHAEPKDAGLIPPLMIWGPPGIGKSAIVRGLAEQRKMGLVDVRLAQREPVDMRGLPVPDGDSVRWLVASEWPRDPDSRGIIFFDELTAADSTLQAAAYELILDRRLGDLYRVPDGWYIVAAGNRLEDQAVASTMSSALSNRFCHLEMAPDTSAWLGWGRKVGLHPTVLGFLAWRPDLLFKMESDSQRGWASPRSWERVSYLVKLFDTAGDTPQEDLLALQIAGLVGEAVATEFLAFRHIALEGPSAEDILLRGQEPMVPRQGDRRFALASALIHVALTHRQRHPSILLRLLAVTEAFGADFAAMIVNAVTDVLSVPELEALMATPEMASWRKRHGVAIGGYSRPTGSASATSAQEDMFDLDTLMKAAQ</sequence>
<dbReference type="InterPro" id="IPR027417">
    <property type="entry name" value="P-loop_NTPase"/>
</dbReference>
<protein>
    <submittedName>
        <fullName evidence="2">AAA family ATPase</fullName>
    </submittedName>
</protein>
<dbReference type="Proteomes" id="UP001202550">
    <property type="component" value="Unassembled WGS sequence"/>
</dbReference>
<dbReference type="EMBL" id="JALZWP010000012">
    <property type="protein sequence ID" value="MCL1629495.1"/>
    <property type="molecule type" value="Genomic_DNA"/>
</dbReference>
<evidence type="ECO:0000259" key="1">
    <source>
        <dbReference type="Pfam" id="PF07728"/>
    </source>
</evidence>
<reference evidence="2 3" key="1">
    <citation type="submission" date="2022-05" db="EMBL/GenBank/DDBJ databases">
        <title>Seasonal and diel survey of microbial diversity of the Tyrrhenian coast.</title>
        <authorList>
            <person name="Gattoni G."/>
            <person name="Corral P."/>
        </authorList>
    </citation>
    <scope>NUCLEOTIDE SEQUENCE [LARGE SCALE GENOMIC DNA]</scope>
    <source>
        <strain evidence="2 3">V10</strain>
    </source>
</reference>
<comment type="caution">
    <text evidence="2">The sequence shown here is derived from an EMBL/GenBank/DDBJ whole genome shotgun (WGS) entry which is preliminary data.</text>
</comment>
<dbReference type="RefSeq" id="WP_249059464.1">
    <property type="nucleotide sequence ID" value="NZ_JALZWP010000012.1"/>
</dbReference>
<evidence type="ECO:0000313" key="3">
    <source>
        <dbReference type="Proteomes" id="UP001202550"/>
    </source>
</evidence>